<keyword evidence="2" id="KW-1185">Reference proteome</keyword>
<organism evidence="1 2">
    <name type="scientific">Ktedonobacter robiniae</name>
    <dbReference type="NCBI Taxonomy" id="2778365"/>
    <lineage>
        <taxon>Bacteria</taxon>
        <taxon>Bacillati</taxon>
        <taxon>Chloroflexota</taxon>
        <taxon>Ktedonobacteria</taxon>
        <taxon>Ktedonobacterales</taxon>
        <taxon>Ktedonobacteraceae</taxon>
        <taxon>Ktedonobacter</taxon>
    </lineage>
</organism>
<gene>
    <name evidence="1" type="ORF">KSB_56840</name>
</gene>
<protein>
    <submittedName>
        <fullName evidence="1">Uncharacterized protein</fullName>
    </submittedName>
</protein>
<dbReference type="Pfam" id="PF19371">
    <property type="entry name" value="DUF5946"/>
    <property type="match status" value="1"/>
</dbReference>
<dbReference type="Proteomes" id="UP000654345">
    <property type="component" value="Unassembled WGS sequence"/>
</dbReference>
<dbReference type="EMBL" id="BNJG01000002">
    <property type="protein sequence ID" value="GHO57209.1"/>
    <property type="molecule type" value="Genomic_DNA"/>
</dbReference>
<accession>A0ABQ3UWJ6</accession>
<dbReference type="InterPro" id="IPR045990">
    <property type="entry name" value="DUF5946"/>
</dbReference>
<reference evidence="1 2" key="1">
    <citation type="journal article" date="2021" name="Int. J. Syst. Evol. Microbiol.">
        <title>Reticulibacter mediterranei gen. nov., sp. nov., within the new family Reticulibacteraceae fam. nov., and Ktedonospora formicarum gen. nov., sp. nov., Ktedonobacter robiniae sp. nov., Dictyobacter formicarum sp. nov. and Dictyobacter arantiisoli sp. nov., belonging to the class Ktedonobacteria.</title>
        <authorList>
            <person name="Yabe S."/>
            <person name="Zheng Y."/>
            <person name="Wang C.M."/>
            <person name="Sakai Y."/>
            <person name="Abe K."/>
            <person name="Yokota A."/>
            <person name="Donadio S."/>
            <person name="Cavaletti L."/>
            <person name="Monciardini P."/>
        </authorList>
    </citation>
    <scope>NUCLEOTIDE SEQUENCE [LARGE SCALE GENOMIC DNA]</scope>
    <source>
        <strain evidence="1 2">SOSP1-30</strain>
    </source>
</reference>
<name>A0ABQ3UWJ6_9CHLR</name>
<evidence type="ECO:0000313" key="1">
    <source>
        <dbReference type="EMBL" id="GHO57209.1"/>
    </source>
</evidence>
<comment type="caution">
    <text evidence="1">The sequence shown here is derived from an EMBL/GenBank/DDBJ whole genome shotgun (WGS) entry which is preliminary data.</text>
</comment>
<evidence type="ECO:0000313" key="2">
    <source>
        <dbReference type="Proteomes" id="UP000654345"/>
    </source>
</evidence>
<sequence>METIQCCPECGAEIQEGQTCQENFYQMLGWESEQPANWAVHHLTVLCYHLQHPSLYSPEGLRAGFTLLTDFLERGTTPTEVRKQRGAQVDSGARTWKIKGTPESHGAYDPPVVWSITTNQVIAAGIDNYCDSVRAWANSTLISLKTSGYIPLQ</sequence>
<proteinExistence type="predicted"/>
<dbReference type="RefSeq" id="WP_201373630.1">
    <property type="nucleotide sequence ID" value="NZ_BNJG01000002.1"/>
</dbReference>